<evidence type="ECO:0000313" key="2">
    <source>
        <dbReference type="Proteomes" id="UP001465976"/>
    </source>
</evidence>
<dbReference type="Proteomes" id="UP001465976">
    <property type="component" value="Unassembled WGS sequence"/>
</dbReference>
<protein>
    <submittedName>
        <fullName evidence="1">Uncharacterized protein</fullName>
    </submittedName>
</protein>
<comment type="caution">
    <text evidence="1">The sequence shown here is derived from an EMBL/GenBank/DDBJ whole genome shotgun (WGS) entry which is preliminary data.</text>
</comment>
<name>A0ABR3EWY9_9AGAR</name>
<evidence type="ECO:0000313" key="1">
    <source>
        <dbReference type="EMBL" id="KAL0567414.1"/>
    </source>
</evidence>
<keyword evidence="2" id="KW-1185">Reference proteome</keyword>
<gene>
    <name evidence="1" type="ORF">V5O48_014575</name>
</gene>
<sequence>MTSHLRDVIKQAARAEQGPNRLFWTYVPPAPIERSFEDFTDTLARAYLIARYTPEAHPAPMSEAEVTAFTNLLGVRIVPRRPPSFDARRGNVEESHRMLLASLVVWCEVWRHSLPEGTVPRKLYADIIRTIMANAAVLQSDDRDRRLHGEPVFPYRSSDWREVMSRDLAASNWDWWNTDLVEVIPPGVGI</sequence>
<accession>A0ABR3EWY9</accession>
<reference evidence="1 2" key="1">
    <citation type="submission" date="2024-02" db="EMBL/GenBank/DDBJ databases">
        <title>A draft genome for the cacao thread blight pathogen Marasmius crinis-equi.</title>
        <authorList>
            <person name="Cohen S.P."/>
            <person name="Baruah I.K."/>
            <person name="Amoako-Attah I."/>
            <person name="Bukari Y."/>
            <person name="Meinhardt L.W."/>
            <person name="Bailey B.A."/>
        </authorList>
    </citation>
    <scope>NUCLEOTIDE SEQUENCE [LARGE SCALE GENOMIC DNA]</scope>
    <source>
        <strain evidence="1 2">GH-76</strain>
    </source>
</reference>
<organism evidence="1 2">
    <name type="scientific">Marasmius crinis-equi</name>
    <dbReference type="NCBI Taxonomy" id="585013"/>
    <lineage>
        <taxon>Eukaryota</taxon>
        <taxon>Fungi</taxon>
        <taxon>Dikarya</taxon>
        <taxon>Basidiomycota</taxon>
        <taxon>Agaricomycotina</taxon>
        <taxon>Agaricomycetes</taxon>
        <taxon>Agaricomycetidae</taxon>
        <taxon>Agaricales</taxon>
        <taxon>Marasmiineae</taxon>
        <taxon>Marasmiaceae</taxon>
        <taxon>Marasmius</taxon>
    </lineage>
</organism>
<dbReference type="EMBL" id="JBAHYK010001592">
    <property type="protein sequence ID" value="KAL0567414.1"/>
    <property type="molecule type" value="Genomic_DNA"/>
</dbReference>
<proteinExistence type="predicted"/>